<organism evidence="2 3">
    <name type="scientific">Candidatus Methylobacter oryzae</name>
    <dbReference type="NCBI Taxonomy" id="2497749"/>
    <lineage>
        <taxon>Bacteria</taxon>
        <taxon>Pseudomonadati</taxon>
        <taxon>Pseudomonadota</taxon>
        <taxon>Gammaproteobacteria</taxon>
        <taxon>Methylococcales</taxon>
        <taxon>Methylococcaceae</taxon>
        <taxon>Methylobacter</taxon>
    </lineage>
</organism>
<dbReference type="InterPro" id="IPR012902">
    <property type="entry name" value="N_methyl_site"/>
</dbReference>
<comment type="caution">
    <text evidence="2">The sequence shown here is derived from an EMBL/GenBank/DDBJ whole genome shotgun (WGS) entry which is preliminary data.</text>
</comment>
<keyword evidence="1" id="KW-0812">Transmembrane</keyword>
<dbReference type="RefSeq" id="WP_127029314.1">
    <property type="nucleotide sequence ID" value="NZ_RYFG02000106.1"/>
</dbReference>
<dbReference type="Pfam" id="PF16074">
    <property type="entry name" value="PilW"/>
    <property type="match status" value="1"/>
</dbReference>
<protein>
    <submittedName>
        <fullName evidence="2">Prepilin-type N-terminal cleavage/methylation domain-containing protein</fullName>
    </submittedName>
</protein>
<feature type="transmembrane region" description="Helical" evidence="1">
    <location>
        <begin position="12"/>
        <end position="35"/>
    </location>
</feature>
<dbReference type="Proteomes" id="UP000733744">
    <property type="component" value="Unassembled WGS sequence"/>
</dbReference>
<dbReference type="EMBL" id="RYFG02000106">
    <property type="protein sequence ID" value="TRW92787.1"/>
    <property type="molecule type" value="Genomic_DNA"/>
</dbReference>
<dbReference type="Pfam" id="PF07963">
    <property type="entry name" value="N_methyl"/>
    <property type="match status" value="1"/>
</dbReference>
<evidence type="ECO:0000256" key="1">
    <source>
        <dbReference type="SAM" id="Phobius"/>
    </source>
</evidence>
<name>A0ABY3C9M6_9GAMM</name>
<reference evidence="2 3" key="1">
    <citation type="journal article" date="2019" name="Antonie Van Leeuwenhoek">
        <title>Description of 'Ca. Methylobacter oryzae' KRF1, a novel species from the environmentally important Methylobacter clade 2.</title>
        <authorList>
            <person name="Khatri K."/>
            <person name="Mohite J.A."/>
            <person name="Pandit P.S."/>
            <person name="Bahulikar R."/>
            <person name="Rahalkar M.C."/>
        </authorList>
    </citation>
    <scope>NUCLEOTIDE SEQUENCE [LARGE SCALE GENOMIC DNA]</scope>
    <source>
        <strain evidence="2 3">KRF1</strain>
    </source>
</reference>
<dbReference type="InterPro" id="IPR032092">
    <property type="entry name" value="PilW"/>
</dbReference>
<dbReference type="NCBIfam" id="TIGR02532">
    <property type="entry name" value="IV_pilin_GFxxxE"/>
    <property type="match status" value="1"/>
</dbReference>
<evidence type="ECO:0000313" key="3">
    <source>
        <dbReference type="Proteomes" id="UP000733744"/>
    </source>
</evidence>
<keyword evidence="3" id="KW-1185">Reference proteome</keyword>
<proteinExistence type="predicted"/>
<accession>A0ABY3C9M6</accession>
<gene>
    <name evidence="2" type="ORF">EKO24_014395</name>
</gene>
<evidence type="ECO:0000313" key="2">
    <source>
        <dbReference type="EMBL" id="TRW92787.1"/>
    </source>
</evidence>
<keyword evidence="1" id="KW-1133">Transmembrane helix</keyword>
<keyword evidence="1" id="KW-0472">Membrane</keyword>
<sequence>MKKSQSSQTGFTLVELMVAMLLGLFLVGGIMQIFIGSRQTYRMQENLSRLQENGRFAMDFITRDNRMIGYQGCGSRSVIPNVIALPSLAPVTLVGGLSTPLIGSDNVANNWSSSACGGTNCVAGTDALTYHFGAGCANLIGNLTPVNANIQIPAPNSCNISAGDVVMVSDCSSTDIFIATNASSGSEKQSIAHSSSNNTGNNLSKAYGSDAEVLAYRSYSFFIRNNAAGEPALWRLDNAIPVSTTNPVELVEGVENMQILYGADTDATPDGTPNYYVPAGLNMNQVVSIRISILVRSMDNGLAAQPVAYTYNGATVTPTDRRIRRVFTSTIALRNRLP</sequence>
<dbReference type="PROSITE" id="PS00409">
    <property type="entry name" value="PROKAR_NTER_METHYL"/>
    <property type="match status" value="1"/>
</dbReference>